<feature type="domain" description="Major facilitator superfamily (MFS) profile" evidence="8">
    <location>
        <begin position="1"/>
        <end position="409"/>
    </location>
</feature>
<accession>A0A5J5JU22</accession>
<dbReference type="EMBL" id="VYTZ01000014">
    <property type="protein sequence ID" value="KAA9374775.1"/>
    <property type="molecule type" value="Genomic_DNA"/>
</dbReference>
<proteinExistence type="predicted"/>
<dbReference type="RefSeq" id="WP_150938163.1">
    <property type="nucleotide sequence ID" value="NZ_VYTZ01000014.1"/>
</dbReference>
<comment type="caution">
    <text evidence="9">The sequence shown here is derived from an EMBL/GenBank/DDBJ whole genome shotgun (WGS) entry which is preliminary data.</text>
</comment>
<dbReference type="InterPro" id="IPR036259">
    <property type="entry name" value="MFS_trans_sf"/>
</dbReference>
<feature type="transmembrane region" description="Helical" evidence="7">
    <location>
        <begin position="265"/>
        <end position="286"/>
    </location>
</feature>
<dbReference type="PANTHER" id="PTHR23517:SF2">
    <property type="entry name" value="MULTIDRUG RESISTANCE PROTEIN MDTH"/>
    <property type="match status" value="1"/>
</dbReference>
<dbReference type="GO" id="GO:0005886">
    <property type="term" value="C:plasma membrane"/>
    <property type="evidence" value="ECO:0007669"/>
    <property type="project" value="UniProtKB-SubCell"/>
</dbReference>
<keyword evidence="5 7" id="KW-1133">Transmembrane helix</keyword>
<keyword evidence="3" id="KW-1003">Cell membrane</keyword>
<comment type="subcellular location">
    <subcellularLocation>
        <location evidence="1">Cell membrane</location>
        <topology evidence="1">Multi-pass membrane protein</topology>
    </subcellularLocation>
</comment>
<keyword evidence="10" id="KW-1185">Reference proteome</keyword>
<evidence type="ECO:0000256" key="6">
    <source>
        <dbReference type="ARBA" id="ARBA00023136"/>
    </source>
</evidence>
<gene>
    <name evidence="9" type="ORF">F5972_29650</name>
</gene>
<feature type="transmembrane region" description="Helical" evidence="7">
    <location>
        <begin position="181"/>
        <end position="201"/>
    </location>
</feature>
<evidence type="ECO:0000256" key="3">
    <source>
        <dbReference type="ARBA" id="ARBA00022475"/>
    </source>
</evidence>
<feature type="transmembrane region" description="Helical" evidence="7">
    <location>
        <begin position="149"/>
        <end position="175"/>
    </location>
</feature>
<dbReference type="GO" id="GO:0022857">
    <property type="term" value="F:transmembrane transporter activity"/>
    <property type="evidence" value="ECO:0007669"/>
    <property type="project" value="InterPro"/>
</dbReference>
<evidence type="ECO:0000259" key="8">
    <source>
        <dbReference type="PROSITE" id="PS50850"/>
    </source>
</evidence>
<keyword evidence="2" id="KW-0813">Transport</keyword>
<evidence type="ECO:0000256" key="4">
    <source>
        <dbReference type="ARBA" id="ARBA00022692"/>
    </source>
</evidence>
<dbReference type="Pfam" id="PF07690">
    <property type="entry name" value="MFS_1"/>
    <property type="match status" value="1"/>
</dbReference>
<organism evidence="9 10">
    <name type="scientific">Microbispora cellulosiformans</name>
    <dbReference type="NCBI Taxonomy" id="2614688"/>
    <lineage>
        <taxon>Bacteria</taxon>
        <taxon>Bacillati</taxon>
        <taxon>Actinomycetota</taxon>
        <taxon>Actinomycetes</taxon>
        <taxon>Streptosporangiales</taxon>
        <taxon>Streptosporangiaceae</taxon>
        <taxon>Microbispora</taxon>
    </lineage>
</organism>
<feature type="transmembrane region" description="Helical" evidence="7">
    <location>
        <begin position="66"/>
        <end position="85"/>
    </location>
</feature>
<dbReference type="PANTHER" id="PTHR23517">
    <property type="entry name" value="RESISTANCE PROTEIN MDTM, PUTATIVE-RELATED-RELATED"/>
    <property type="match status" value="1"/>
</dbReference>
<sequence length="427" mass="44207">MSEDQPPAAAPQGDERAGVLRTLRELPPPVLALLCGTAVNRMGSFVSLFLVLYVTGLGYRPAEAGGALTAFGLGSIAGVVAGGAATDRFGARNVIVTSMALSGVGVGTVGFVTGYLPLLGISLAIGAVTQLYRPASTTMLSELTPPRRLVITTAASRLGLNIGATLAPLLGVWLAGFGYRAVFLADAITSVVFAVAAMVVLPGGRPGREAAHAVRHGDRERGGYRAVLRDRRYLLVLAAMFATAFAEVQYQAVLPLEIRDRGLPTAVYGAVVALNGALVILLELPLTPYVQRLPMRTAISVGTLLIGGGLALFGVTAGVWLLFAAALVWTMGEIVSAPSSNAYPALAAPGHLRSRYIGAFAACHTIGYAVGPAVGTALFQYDGTLVWLMCAGLGVAGFSAMWFGVRTPLHEITPAARATPRPATDLN</sequence>
<dbReference type="AlphaFoldDB" id="A0A5J5JU22"/>
<reference evidence="9 10" key="1">
    <citation type="submission" date="2019-09" db="EMBL/GenBank/DDBJ databases">
        <title>Screening of Novel Bioactive Compounds from Soil-Associated.</title>
        <authorList>
            <person name="Gong X."/>
        </authorList>
    </citation>
    <scope>NUCLEOTIDE SEQUENCE [LARGE SCALE GENOMIC DNA]</scope>
    <source>
        <strain evidence="9 10">Gxj-6</strain>
    </source>
</reference>
<dbReference type="PROSITE" id="PS50850">
    <property type="entry name" value="MFS"/>
    <property type="match status" value="1"/>
</dbReference>
<keyword evidence="4 7" id="KW-0812">Transmembrane</keyword>
<evidence type="ECO:0000313" key="10">
    <source>
        <dbReference type="Proteomes" id="UP000327011"/>
    </source>
</evidence>
<feature type="transmembrane region" description="Helical" evidence="7">
    <location>
        <begin position="385"/>
        <end position="405"/>
    </location>
</feature>
<keyword evidence="6 7" id="KW-0472">Membrane</keyword>
<dbReference type="InterPro" id="IPR020846">
    <property type="entry name" value="MFS_dom"/>
</dbReference>
<feature type="transmembrane region" description="Helical" evidence="7">
    <location>
        <begin position="298"/>
        <end position="329"/>
    </location>
</feature>
<evidence type="ECO:0000256" key="7">
    <source>
        <dbReference type="SAM" id="Phobius"/>
    </source>
</evidence>
<dbReference type="Gene3D" id="1.20.1250.20">
    <property type="entry name" value="MFS general substrate transporter like domains"/>
    <property type="match status" value="1"/>
</dbReference>
<feature type="transmembrane region" description="Helical" evidence="7">
    <location>
        <begin position="105"/>
        <end position="128"/>
    </location>
</feature>
<evidence type="ECO:0000313" key="9">
    <source>
        <dbReference type="EMBL" id="KAA9374775.1"/>
    </source>
</evidence>
<dbReference type="InterPro" id="IPR011701">
    <property type="entry name" value="MFS"/>
</dbReference>
<dbReference type="InterPro" id="IPR050171">
    <property type="entry name" value="MFS_Transporters"/>
</dbReference>
<dbReference type="Proteomes" id="UP000327011">
    <property type="component" value="Unassembled WGS sequence"/>
</dbReference>
<evidence type="ECO:0000256" key="5">
    <source>
        <dbReference type="ARBA" id="ARBA00022989"/>
    </source>
</evidence>
<protein>
    <submittedName>
        <fullName evidence="9">MFS transporter</fullName>
    </submittedName>
</protein>
<name>A0A5J5JU22_9ACTN</name>
<evidence type="ECO:0000256" key="2">
    <source>
        <dbReference type="ARBA" id="ARBA00022448"/>
    </source>
</evidence>
<evidence type="ECO:0000256" key="1">
    <source>
        <dbReference type="ARBA" id="ARBA00004651"/>
    </source>
</evidence>
<feature type="transmembrane region" description="Helical" evidence="7">
    <location>
        <begin position="30"/>
        <end position="54"/>
    </location>
</feature>
<feature type="transmembrane region" description="Helical" evidence="7">
    <location>
        <begin position="233"/>
        <end position="253"/>
    </location>
</feature>
<dbReference type="SUPFAM" id="SSF103473">
    <property type="entry name" value="MFS general substrate transporter"/>
    <property type="match status" value="1"/>
</dbReference>